<evidence type="ECO:0008006" key="10">
    <source>
        <dbReference type="Google" id="ProtNLM"/>
    </source>
</evidence>
<protein>
    <recommendedName>
        <fullName evidence="10">Amino acid adenylation domain</fullName>
    </recommendedName>
</protein>
<evidence type="ECO:0000313" key="9">
    <source>
        <dbReference type="Proteomes" id="UP001190825"/>
    </source>
</evidence>
<evidence type="ECO:0000256" key="2">
    <source>
        <dbReference type="ARBA" id="ARBA00022553"/>
    </source>
</evidence>
<dbReference type="CDD" id="cd00833">
    <property type="entry name" value="PKS"/>
    <property type="match status" value="1"/>
</dbReference>
<gene>
    <name evidence="8" type="ORF">BMJ33_35855</name>
</gene>
<dbReference type="Gene3D" id="3.30.300.30">
    <property type="match status" value="1"/>
</dbReference>
<dbReference type="InterPro" id="IPR020845">
    <property type="entry name" value="AMP-binding_CS"/>
</dbReference>
<dbReference type="SMART" id="SM00823">
    <property type="entry name" value="PKS_PP"/>
    <property type="match status" value="2"/>
</dbReference>
<dbReference type="PANTHER" id="PTHR43775:SF37">
    <property type="entry name" value="SI:DKEY-61P9.11"/>
    <property type="match status" value="1"/>
</dbReference>
<feature type="domain" description="Ketosynthase family 3 (KS3)" evidence="7">
    <location>
        <begin position="491"/>
        <end position="916"/>
    </location>
</feature>
<name>A0ABX4TAB5_9HYPH</name>
<dbReference type="InterPro" id="IPR009081">
    <property type="entry name" value="PP-bd_ACP"/>
</dbReference>
<dbReference type="EMBL" id="NBUC01000191">
    <property type="protein sequence ID" value="PLT91081.1"/>
    <property type="molecule type" value="Genomic_DNA"/>
</dbReference>
<dbReference type="PROSITE" id="PS50075">
    <property type="entry name" value="CARRIER"/>
    <property type="match status" value="2"/>
</dbReference>
<dbReference type="SMART" id="SM01294">
    <property type="entry name" value="PKS_PP_betabranch"/>
    <property type="match status" value="1"/>
</dbReference>
<dbReference type="Pfam" id="PF00550">
    <property type="entry name" value="PP-binding"/>
    <property type="match status" value="2"/>
</dbReference>
<evidence type="ECO:0000256" key="4">
    <source>
        <dbReference type="ARBA" id="ARBA00022723"/>
    </source>
</evidence>
<keyword evidence="3" id="KW-0808">Transferase</keyword>
<evidence type="ECO:0000313" key="8">
    <source>
        <dbReference type="EMBL" id="PLT91081.1"/>
    </source>
</evidence>
<feature type="domain" description="Carrier" evidence="6">
    <location>
        <begin position="391"/>
        <end position="464"/>
    </location>
</feature>
<dbReference type="Gene3D" id="3.40.50.12780">
    <property type="entry name" value="N-terminal domain of ligase-like"/>
    <property type="match status" value="1"/>
</dbReference>
<dbReference type="PROSITE" id="PS00455">
    <property type="entry name" value="AMP_BINDING"/>
    <property type="match status" value="1"/>
</dbReference>
<dbReference type="SUPFAM" id="SSF47336">
    <property type="entry name" value="ACP-like"/>
    <property type="match status" value="2"/>
</dbReference>
<dbReference type="Pfam" id="PF00668">
    <property type="entry name" value="Condensation"/>
    <property type="match status" value="2"/>
</dbReference>
<accession>A0ABX4TAB5</accession>
<comment type="caution">
    <text evidence="8">The sequence shown here is derived from an EMBL/GenBank/DDBJ whole genome shotgun (WGS) entry which is preliminary data.</text>
</comment>
<dbReference type="InterPro" id="IPR036736">
    <property type="entry name" value="ACP-like_sf"/>
</dbReference>
<dbReference type="InterPro" id="IPR001242">
    <property type="entry name" value="Condensation_dom"/>
</dbReference>
<dbReference type="PROSITE" id="PS00606">
    <property type="entry name" value="KS3_1"/>
    <property type="match status" value="1"/>
</dbReference>
<dbReference type="Pfam" id="PF16197">
    <property type="entry name" value="KAsynt_C_assoc"/>
    <property type="match status" value="1"/>
</dbReference>
<dbReference type="InterPro" id="IPR014030">
    <property type="entry name" value="Ketoacyl_synth_N"/>
</dbReference>
<dbReference type="SUPFAM" id="SSF56801">
    <property type="entry name" value="Acetyl-CoA synthetase-like"/>
    <property type="match status" value="1"/>
</dbReference>
<dbReference type="SMART" id="SM00825">
    <property type="entry name" value="PKS_KS"/>
    <property type="match status" value="1"/>
</dbReference>
<dbReference type="Gene3D" id="3.40.47.10">
    <property type="match status" value="1"/>
</dbReference>
<dbReference type="InterPro" id="IPR000873">
    <property type="entry name" value="AMP-dep_synth/lig_dom"/>
</dbReference>
<dbReference type="Pfam" id="PF00109">
    <property type="entry name" value="ketoacyl-synt"/>
    <property type="match status" value="1"/>
</dbReference>
<dbReference type="InterPro" id="IPR018201">
    <property type="entry name" value="Ketoacyl_synth_AS"/>
</dbReference>
<keyword evidence="2" id="KW-0597">Phosphoprotein</keyword>
<organism evidence="8 9">
    <name type="scientific">Sinorhizobium medicae</name>
    <dbReference type="NCBI Taxonomy" id="110321"/>
    <lineage>
        <taxon>Bacteria</taxon>
        <taxon>Pseudomonadati</taxon>
        <taxon>Pseudomonadota</taxon>
        <taxon>Alphaproteobacteria</taxon>
        <taxon>Hyphomicrobiales</taxon>
        <taxon>Rhizobiaceae</taxon>
        <taxon>Sinorhizobium/Ensifer group</taxon>
        <taxon>Sinorhizobium</taxon>
    </lineage>
</organism>
<keyword evidence="4" id="KW-0479">Metal-binding</keyword>
<dbReference type="InterPro" id="IPR045851">
    <property type="entry name" value="AMP-bd_C_sf"/>
</dbReference>
<dbReference type="RefSeq" id="WP_102040296.1">
    <property type="nucleotide sequence ID" value="NZ_NBUC01000191.1"/>
</dbReference>
<dbReference type="SUPFAM" id="SSF53901">
    <property type="entry name" value="Thiolase-like"/>
    <property type="match status" value="1"/>
</dbReference>
<dbReference type="PROSITE" id="PS52004">
    <property type="entry name" value="KS3_2"/>
    <property type="match status" value="1"/>
</dbReference>
<reference evidence="8 9" key="1">
    <citation type="journal article" date="2018" name="FEMS Microbiol. Ecol.">
        <title>Co-invading symbiotic mutualists of Medicago polymorpha retain high ancestral diversity and contain diverse accessory genomes.</title>
        <authorList>
            <person name="Porter S.S."/>
            <person name="Faber-Hammond J.J."/>
            <person name="Friesen M.L."/>
        </authorList>
    </citation>
    <scope>NUCLEOTIDE SEQUENCE [LARGE SCALE GENOMIC DNA]</scope>
    <source>
        <strain evidence="8 9">Str16</strain>
    </source>
</reference>
<dbReference type="InterPro" id="IPR032821">
    <property type="entry name" value="PKS_assoc"/>
</dbReference>
<dbReference type="Pfam" id="PF00501">
    <property type="entry name" value="AMP-binding"/>
    <property type="match status" value="1"/>
</dbReference>
<dbReference type="InterPro" id="IPR023213">
    <property type="entry name" value="CAT-like_dom_sf"/>
</dbReference>
<dbReference type="Gene3D" id="1.10.1200.10">
    <property type="entry name" value="ACP-like"/>
    <property type="match status" value="2"/>
</dbReference>
<dbReference type="Gene3D" id="3.30.559.30">
    <property type="entry name" value="Nonribosomal peptide synthetase, condensation domain"/>
    <property type="match status" value="2"/>
</dbReference>
<dbReference type="InterPro" id="IPR016039">
    <property type="entry name" value="Thiolase-like"/>
</dbReference>
<keyword evidence="1" id="KW-0596">Phosphopantetheine</keyword>
<sequence length="2085" mass="226690">MAGHQDGGTARDSGSLANEADEANSRFLIMYTSGSTGKPKAVVHCQRQVLNRLHWMWETYPIMAGELFCQRSPVSVMPSIWEFLGGLLSGAPTVIAPASVARDPALLADFLARHRPTRFTILPSLLSRLLERDTAGRDLASLRVVTIGGEMFSPELYGAFRKLLPACLFVEDYGCTEVNTIWHYALEPRERKISALPGGRPIANLAVYIVDRFGQLAPRGTIGELAVAGASLAVEYLGAPKEYVQRFTANRIDPSSGPQLYHTGDLGFLGTAGSIRLAGRADHQLKVRGMRIEPSELETVMLQHQAVAECCAVVRKDDREGGELVLFLVPRDGACISASECRAFLADRLPAFMTPTQVVMKDRLPTTLSGKRDRKNLMVAANTASEAANGPLEPQMIRSLLAEVLGQDLAEIKDDVKFQMLGLDSMRALTFAERLRGLGLPVTSATLFDHYTLSALLLYLRNQKPLPGTSTGTEIQRADGLLGRRLAIGRESDIAVVGMAGRFPGSDTVDELWLNLAAGRDSVAEIPPERWRVADHYDPDPSLPNKSVSKWGALLQGIDEFDPLMLRISPAEAALMDPQLRISLQEAWRAFEDAGYSPAVLEDMAVGIFAGLRKGDFETLLDRTELAPDRATILGNDPSMFAARLALRMNLTGPSLTVDSACSSSLSAVHLACRSLIDGECTLAIAGGACIILSVDHYIATSKLGIFSPTGHCKAFDADADGFVQGEGAAFVILKRLEQARRDGDNIHAVIKGSALNHDGRTNGLGVPSARAQTAVQRDVYERHDISPDTITLVEAHGTGTRIGDQIEIEALARSIGGQGEKRSPCAVGSIKTNIGHLTAAAGVAGLIKAILCLKHRQIPPSLNFHTPSPLIPFSDTPFYVSDRLHDWSPPAGIPRRAAINSFGLSGTNVHCVVEEAPQPPVRNAEDVPAHLIVLSAQTPAALARQASTLQQFIAAGKPKVELGDLAYTLLVGRERLACLQTVVAADWRELELGLLAGSSSGLHGRINASDPAVGEESLIAESKHIISELRTRPPVRRYRECLSQLAALIQHGLRPDGIDFYPPGTVRRVSLPTYRFERQICWPAHDVLKQSQTAASPVSNRHDREVDPLEAASRSGSQDPRELLDQIRQEAGNLLGIPVASIDAAMNLDVYGFDSMAAVDLRTRLEARLGCKIPIAYLVDMPSVQQLSDRLTSGAQAEAGGLPTSLAEPGQEAAKTRMKLQEFALTPVQAGYVFGQIADGVAGHVYLEFQIDSLDIPRLTHAWNLLVERHPMLRAEIKPSGRQRVRQRVPVYEFTVHRPGDKLKLDLHLEEVRARFAACLYGLGHWPLFSIEVTIPSSGPAIVHVNMDTSIADWTSADIIYQEWYRLYQLPELELPPLEATFQGYCSQLDALRASPEGVRQSEYWRRKLANCPAGPDLGKLTARTGPPQFRRRTATIGADRWSLLKQRAAALGVFPTSLVLACFAQTLASQKKDLPFAIVQTHADRRLLGAPGRSVVGPFTRTSVVIAEHIAGRSIEDIASRMNIQMIEDLESRDICAAGVLGDIARETGHRPKLTVVFTPRLGIGRSAGPLSPSWLDRLTFTAAQTPGITLECRVSEVAGELLICWDVAEDSLPINRTVALLADFELRLRLAAAEQPSTISVIAGPVPFTALQRVYLAEAFRIDQGPWAEGAVYQEFDVENFDLRRFRQALRTLTDCEPTLTAGIAEQGWLPRNGKETVALLVNDLTLAGNSAMQLADIRTRMLGQQAAAKAHIRAQVSLQGKGWARIHLAVDMIAADGFSTMLLYVKLFAAYQNANVGAPVDQSLPRPIADHSPSGAVYWQQRLQDIPPGPTLPRPKPHAVRPFDMKVPVARLTAADLDIWKTLRERAARHSLSIDSVLVAALNGVLTEWNETDDRFKIILALTSRHVVAPDAAAAIGDFTALSWVGGPSPECSLAQHAAELNELIATDLEHRRSFPMEAMSKLGQGAGTGDRSHQCVVYTGAIAEPAHAWPEAVKFGFGAALTPGVDLDCFVHNLGGRLTVHWDYRPEAISDAAIASMFDAYVKLLDQLSGDDRAWSDVRPSVRRRWMAEAGKFGQAGGRL</sequence>
<evidence type="ECO:0000259" key="7">
    <source>
        <dbReference type="PROSITE" id="PS52004"/>
    </source>
</evidence>
<keyword evidence="9" id="KW-1185">Reference proteome</keyword>
<dbReference type="InterPro" id="IPR025110">
    <property type="entry name" value="AMP-bd_C"/>
</dbReference>
<dbReference type="InterPro" id="IPR050091">
    <property type="entry name" value="PKS_NRPS_Biosynth_Enz"/>
</dbReference>
<dbReference type="Pfam" id="PF02801">
    <property type="entry name" value="Ketoacyl-synt_C"/>
    <property type="match status" value="1"/>
</dbReference>
<dbReference type="InterPro" id="IPR042099">
    <property type="entry name" value="ANL_N_sf"/>
</dbReference>
<dbReference type="Pfam" id="PF13193">
    <property type="entry name" value="AMP-binding_C"/>
    <property type="match status" value="1"/>
</dbReference>
<dbReference type="InterPro" id="IPR020841">
    <property type="entry name" value="PKS_Beta-ketoAc_synthase_dom"/>
</dbReference>
<evidence type="ECO:0000256" key="5">
    <source>
        <dbReference type="SAM" id="MobiDB-lite"/>
    </source>
</evidence>
<evidence type="ECO:0000256" key="1">
    <source>
        <dbReference type="ARBA" id="ARBA00022450"/>
    </source>
</evidence>
<dbReference type="InterPro" id="IPR020806">
    <property type="entry name" value="PKS_PP-bd"/>
</dbReference>
<dbReference type="Gene3D" id="3.30.559.10">
    <property type="entry name" value="Chloramphenicol acetyltransferase-like domain"/>
    <property type="match status" value="2"/>
</dbReference>
<evidence type="ECO:0000256" key="3">
    <source>
        <dbReference type="ARBA" id="ARBA00022679"/>
    </source>
</evidence>
<evidence type="ECO:0000259" key="6">
    <source>
        <dbReference type="PROSITE" id="PS50075"/>
    </source>
</evidence>
<feature type="region of interest" description="Disordered" evidence="5">
    <location>
        <begin position="1093"/>
        <end position="1122"/>
    </location>
</feature>
<dbReference type="PANTHER" id="PTHR43775">
    <property type="entry name" value="FATTY ACID SYNTHASE"/>
    <property type="match status" value="1"/>
</dbReference>
<dbReference type="Proteomes" id="UP001190825">
    <property type="component" value="Unassembled WGS sequence"/>
</dbReference>
<feature type="domain" description="Carrier" evidence="6">
    <location>
        <begin position="1119"/>
        <end position="1196"/>
    </location>
</feature>
<proteinExistence type="predicted"/>
<dbReference type="SUPFAM" id="SSF52777">
    <property type="entry name" value="CoA-dependent acyltransferases"/>
    <property type="match status" value="4"/>
</dbReference>
<dbReference type="InterPro" id="IPR014031">
    <property type="entry name" value="Ketoacyl_synth_C"/>
</dbReference>
<dbReference type="Gene3D" id="1.10.1240.100">
    <property type="match status" value="1"/>
</dbReference>